<sequence length="339" mass="38201">MAKLSIFRFIREQYSKQKPVVKTDLTGKVVVVVGANTGLGFEACKHFASMNPKRLIMGCRNKRKGEEAVSKLQAETRYNRAELWIIDLASFSSVKSFVEKLEKECDRLDILVENAAIADPPKYETTEDGWASMLQVNAIAPAIQVLLLLPIMLKTAREHSVTPRIVNVASDTHYWATLPRDKRVTSGNILEAMSAENYYDGSTYKYPETKFLNVLFTRAIQSHLGTHHPPLVVSAVNPGFCYSELRRGMSGFFYWLMEKVLALTTEEGSRQLVYAALADHEEMPGGYVSFSDVVEPSDGVIDEAGQRLEERFWSDLIWVGAKVDDRVPRIVNEYLKAKP</sequence>
<protein>
    <recommendedName>
        <fullName evidence="4">Short-chain dehydrogenase</fullName>
    </recommendedName>
</protein>
<dbReference type="PANTHER" id="PTHR43157:SF31">
    <property type="entry name" value="PHOSPHATIDYLINOSITOL-GLYCAN BIOSYNTHESIS CLASS F PROTEIN"/>
    <property type="match status" value="1"/>
</dbReference>
<dbReference type="Pfam" id="PF00106">
    <property type="entry name" value="adh_short"/>
    <property type="match status" value="1"/>
</dbReference>
<dbReference type="GO" id="GO:0016491">
    <property type="term" value="F:oxidoreductase activity"/>
    <property type="evidence" value="ECO:0007669"/>
    <property type="project" value="UniProtKB-KW"/>
</dbReference>
<dbReference type="Gene3D" id="3.40.50.720">
    <property type="entry name" value="NAD(P)-binding Rossmann-like Domain"/>
    <property type="match status" value="1"/>
</dbReference>
<evidence type="ECO:0008006" key="4">
    <source>
        <dbReference type="Google" id="ProtNLM"/>
    </source>
</evidence>
<gene>
    <name evidence="2" type="ORF">WG66_2527</name>
</gene>
<dbReference type="PANTHER" id="PTHR43157">
    <property type="entry name" value="PHOSPHATIDYLINOSITOL-GLYCAN BIOSYNTHESIS CLASS F PROTEIN-RELATED"/>
    <property type="match status" value="1"/>
</dbReference>
<proteinExistence type="predicted"/>
<dbReference type="eggNOG" id="KOG1208">
    <property type="taxonomic scope" value="Eukaryota"/>
</dbReference>
<dbReference type="PRINTS" id="PR00081">
    <property type="entry name" value="GDHRDH"/>
</dbReference>
<comment type="caution">
    <text evidence="2">The sequence shown here is derived from an EMBL/GenBank/DDBJ whole genome shotgun (WGS) entry which is preliminary data.</text>
</comment>
<organism evidence="2 3">
    <name type="scientific">Moniliophthora roreri</name>
    <name type="common">Frosty pod rot fungus</name>
    <name type="synonym">Monilia roreri</name>
    <dbReference type="NCBI Taxonomy" id="221103"/>
    <lineage>
        <taxon>Eukaryota</taxon>
        <taxon>Fungi</taxon>
        <taxon>Dikarya</taxon>
        <taxon>Basidiomycota</taxon>
        <taxon>Agaricomycotina</taxon>
        <taxon>Agaricomycetes</taxon>
        <taxon>Agaricomycetidae</taxon>
        <taxon>Agaricales</taxon>
        <taxon>Marasmiineae</taxon>
        <taxon>Marasmiaceae</taxon>
        <taxon>Moniliophthora</taxon>
    </lineage>
</organism>
<dbReference type="EMBL" id="LATX01000831">
    <property type="protein sequence ID" value="KTB44866.1"/>
    <property type="molecule type" value="Genomic_DNA"/>
</dbReference>
<reference evidence="2 3" key="1">
    <citation type="submission" date="2015-12" db="EMBL/GenBank/DDBJ databases">
        <title>Draft genome sequence of Moniliophthora roreri, the causal agent of frosty pod rot of cacao.</title>
        <authorList>
            <person name="Aime M.C."/>
            <person name="Diaz-Valderrama J.R."/>
            <person name="Kijpornyongpan T."/>
            <person name="Phillips-Mora W."/>
        </authorList>
    </citation>
    <scope>NUCLEOTIDE SEQUENCE [LARGE SCALE GENOMIC DNA]</scope>
    <source>
        <strain evidence="2 3">MCA 2952</strain>
    </source>
</reference>
<accession>A0A0W0G8H7</accession>
<keyword evidence="1" id="KW-0560">Oxidoreductase</keyword>
<dbReference type="SUPFAM" id="SSF51735">
    <property type="entry name" value="NAD(P)-binding Rossmann-fold domains"/>
    <property type="match status" value="1"/>
</dbReference>
<dbReference type="InterPro" id="IPR002347">
    <property type="entry name" value="SDR_fam"/>
</dbReference>
<evidence type="ECO:0000313" key="3">
    <source>
        <dbReference type="Proteomes" id="UP000054988"/>
    </source>
</evidence>
<name>A0A0W0G8H7_MONRR</name>
<dbReference type="InterPro" id="IPR036291">
    <property type="entry name" value="NAD(P)-bd_dom_sf"/>
</dbReference>
<evidence type="ECO:0000313" key="2">
    <source>
        <dbReference type="EMBL" id="KTB44866.1"/>
    </source>
</evidence>
<dbReference type="Proteomes" id="UP000054988">
    <property type="component" value="Unassembled WGS sequence"/>
</dbReference>
<dbReference type="AlphaFoldDB" id="A0A0W0G8H7"/>
<evidence type="ECO:0000256" key="1">
    <source>
        <dbReference type="ARBA" id="ARBA00023002"/>
    </source>
</evidence>